<sequence length="182" mass="21448">MMPEAKTLSPYEPAYKRIKGFVLRRHHITKEDFMEIERKFLIKELPQNLDTYPCHIIEQGYLCTEPVMRIRRQDNDYIFTWKGSGMMSREEYNLPLNETAYLHLKEKTDGNFISKKRYVIPIENGLKIELDIFDAPFAPLMLAEVEFPSEEQANAFVPPAWFGEDVTFDGRYHNSYLSTVKL</sequence>
<evidence type="ECO:0000313" key="3">
    <source>
        <dbReference type="EMBL" id="EET58667.1"/>
    </source>
</evidence>
<dbReference type="Proteomes" id="UP000005561">
    <property type="component" value="Unassembled WGS sequence"/>
</dbReference>
<evidence type="ECO:0000256" key="1">
    <source>
        <dbReference type="PIRSR" id="PIRSR016487-1"/>
    </source>
</evidence>
<dbReference type="AlphaFoldDB" id="C6LL48"/>
<organism evidence="3 4">
    <name type="scientific">Marvinbryantia formatexigens DSM 14469</name>
    <dbReference type="NCBI Taxonomy" id="478749"/>
    <lineage>
        <taxon>Bacteria</taxon>
        <taxon>Bacillati</taxon>
        <taxon>Bacillota</taxon>
        <taxon>Clostridia</taxon>
        <taxon>Lachnospirales</taxon>
        <taxon>Lachnospiraceae</taxon>
        <taxon>Marvinbryantia</taxon>
    </lineage>
</organism>
<dbReference type="EMBL" id="ACCL02000027">
    <property type="protein sequence ID" value="EET58667.1"/>
    <property type="molecule type" value="Genomic_DNA"/>
</dbReference>
<proteinExistence type="predicted"/>
<evidence type="ECO:0000259" key="2">
    <source>
        <dbReference type="PROSITE" id="PS51707"/>
    </source>
</evidence>
<dbReference type="CDD" id="cd07761">
    <property type="entry name" value="CYTH-like_CthTTM-like"/>
    <property type="match status" value="1"/>
</dbReference>
<dbReference type="eggNOG" id="COG2954">
    <property type="taxonomic scope" value="Bacteria"/>
</dbReference>
<dbReference type="PROSITE" id="PS51707">
    <property type="entry name" value="CYTH"/>
    <property type="match status" value="1"/>
</dbReference>
<dbReference type="InterPro" id="IPR012042">
    <property type="entry name" value="NeuTTM/CthTTM-like"/>
</dbReference>
<feature type="domain" description="CYTH" evidence="2">
    <location>
        <begin position="33"/>
        <end position="179"/>
    </location>
</feature>
<evidence type="ECO:0000313" key="4">
    <source>
        <dbReference type="Proteomes" id="UP000005561"/>
    </source>
</evidence>
<keyword evidence="4" id="KW-1185">Reference proteome</keyword>
<dbReference type="Gene3D" id="2.40.320.10">
    <property type="entry name" value="Hypothetical Protein Pfu-838710-001"/>
    <property type="match status" value="1"/>
</dbReference>
<dbReference type="InterPro" id="IPR033469">
    <property type="entry name" value="CYTH-like_dom_sf"/>
</dbReference>
<dbReference type="PANTHER" id="PTHR40114">
    <property type="entry name" value="SLR0698 PROTEIN"/>
    <property type="match status" value="1"/>
</dbReference>
<reference evidence="3" key="1">
    <citation type="submission" date="2009-07" db="EMBL/GenBank/DDBJ databases">
        <authorList>
            <person name="Weinstock G."/>
            <person name="Sodergren E."/>
            <person name="Clifton S."/>
            <person name="Fulton L."/>
            <person name="Fulton B."/>
            <person name="Courtney L."/>
            <person name="Fronick C."/>
            <person name="Harrison M."/>
            <person name="Strong C."/>
            <person name="Farmer C."/>
            <person name="Delahaunty K."/>
            <person name="Markovic C."/>
            <person name="Hall O."/>
            <person name="Minx P."/>
            <person name="Tomlinson C."/>
            <person name="Mitreva M."/>
            <person name="Nelson J."/>
            <person name="Hou S."/>
            <person name="Wollam A."/>
            <person name="Pepin K.H."/>
            <person name="Johnson M."/>
            <person name="Bhonagiri V."/>
            <person name="Nash W.E."/>
            <person name="Warren W."/>
            <person name="Chinwalla A."/>
            <person name="Mardis E.R."/>
            <person name="Wilson R.K."/>
        </authorList>
    </citation>
    <scope>NUCLEOTIDE SEQUENCE [LARGE SCALE GENOMIC DNA]</scope>
    <source>
        <strain evidence="3">DSM 14469</strain>
    </source>
</reference>
<dbReference type="PANTHER" id="PTHR40114:SF1">
    <property type="entry name" value="SLR0698 PROTEIN"/>
    <property type="match status" value="1"/>
</dbReference>
<gene>
    <name evidence="3" type="ORF">BRYFOR_09395</name>
</gene>
<dbReference type="SMART" id="SM01118">
    <property type="entry name" value="CYTH"/>
    <property type="match status" value="1"/>
</dbReference>
<dbReference type="STRING" id="168384.SAMN05660368_02458"/>
<comment type="caution">
    <text evidence="3">The sequence shown here is derived from an EMBL/GenBank/DDBJ whole genome shotgun (WGS) entry which is preliminary data.</text>
</comment>
<accession>C6LL48</accession>
<dbReference type="InterPro" id="IPR023577">
    <property type="entry name" value="CYTH_domain"/>
</dbReference>
<dbReference type="PIRSF" id="PIRSF016487">
    <property type="entry name" value="CYTH_UCP016487"/>
    <property type="match status" value="1"/>
</dbReference>
<feature type="active site" description="Proton acceptor" evidence="1">
    <location>
        <position position="61"/>
    </location>
</feature>
<dbReference type="SUPFAM" id="SSF55154">
    <property type="entry name" value="CYTH-like phosphatases"/>
    <property type="match status" value="1"/>
</dbReference>
<name>C6LL48_9FIRM</name>
<protein>
    <recommendedName>
        <fullName evidence="2">CYTH domain-containing protein</fullName>
    </recommendedName>
</protein>